<comment type="caution">
    <text evidence="1">The sequence shown here is derived from an EMBL/GenBank/DDBJ whole genome shotgun (WGS) entry which is preliminary data.</text>
</comment>
<dbReference type="Pfam" id="PF10055">
    <property type="entry name" value="DUF2292"/>
    <property type="match status" value="1"/>
</dbReference>
<dbReference type="STRING" id="1209072.GCA_000766945_02185"/>
<dbReference type="InterPro" id="IPR018743">
    <property type="entry name" value="DUF2292"/>
</dbReference>
<gene>
    <name evidence="1" type="ORF">CBP51_08745</name>
</gene>
<proteinExistence type="predicted"/>
<sequence length="58" mass="6554">MANHNAGLATITDDVLEEIKNQLAQIQFGSLEIQIHNGQVVQLERREKKRLDKGVNTK</sequence>
<organism evidence="1 2">
    <name type="scientific">Cellvibrio mixtus</name>
    <dbReference type="NCBI Taxonomy" id="39650"/>
    <lineage>
        <taxon>Bacteria</taxon>
        <taxon>Pseudomonadati</taxon>
        <taxon>Pseudomonadota</taxon>
        <taxon>Gammaproteobacteria</taxon>
        <taxon>Cellvibrionales</taxon>
        <taxon>Cellvibrionaceae</taxon>
        <taxon>Cellvibrio</taxon>
    </lineage>
</organism>
<evidence type="ECO:0000313" key="2">
    <source>
        <dbReference type="Proteomes" id="UP000216101"/>
    </source>
</evidence>
<dbReference type="AlphaFoldDB" id="A0A266QAY6"/>
<protein>
    <recommendedName>
        <fullName evidence="3">DUF2292 domain-containing protein</fullName>
    </recommendedName>
</protein>
<dbReference type="Proteomes" id="UP000216101">
    <property type="component" value="Unassembled WGS sequence"/>
</dbReference>
<evidence type="ECO:0000313" key="1">
    <source>
        <dbReference type="EMBL" id="OZY87057.1"/>
    </source>
</evidence>
<dbReference type="RefSeq" id="WP_078044135.1">
    <property type="nucleotide sequence ID" value="NZ_NHNI01000001.1"/>
</dbReference>
<dbReference type="EMBL" id="NHNI01000001">
    <property type="protein sequence ID" value="OZY87057.1"/>
    <property type="molecule type" value="Genomic_DNA"/>
</dbReference>
<keyword evidence="2" id="KW-1185">Reference proteome</keyword>
<evidence type="ECO:0008006" key="3">
    <source>
        <dbReference type="Google" id="ProtNLM"/>
    </source>
</evidence>
<accession>A0A266QAY6</accession>
<name>A0A266QAY6_9GAMM</name>
<reference evidence="2" key="1">
    <citation type="submission" date="2017-05" db="EMBL/GenBank/DDBJ databases">
        <authorList>
            <person name="Barney B.M."/>
        </authorList>
    </citation>
    <scope>NUCLEOTIDE SEQUENCE [LARGE SCALE GENOMIC DNA]</scope>
    <source>
        <strain evidence="2">PSBB022</strain>
    </source>
</reference>